<sequence>MKKFIIIGSILIISALSVTTYYFYQKHVAEREIDLYIADYGIPSKEISSENFGLAFKYGRFYKTITVKNDPDNYYGFTYNSKNKRVDFEGNVYGNVVGFDSSLISKLKYQPSEKVKNMEK</sequence>
<protein>
    <submittedName>
        <fullName evidence="2">DUF3139 domain-containing protein</fullName>
    </submittedName>
</protein>
<keyword evidence="1" id="KW-0812">Transmembrane</keyword>
<keyword evidence="3" id="KW-1185">Reference proteome</keyword>
<dbReference type="RefSeq" id="WP_069126601.1">
    <property type="nucleotide sequence ID" value="NZ_CP023483.1"/>
</dbReference>
<keyword evidence="1" id="KW-1133">Transmembrane helix</keyword>
<keyword evidence="1" id="KW-0472">Membrane</keyword>
<dbReference type="EMBL" id="CP023483">
    <property type="protein sequence ID" value="ATF27091.1"/>
    <property type="molecule type" value="Genomic_DNA"/>
</dbReference>
<accession>A0A1D2KZA2</accession>
<feature type="transmembrane region" description="Helical" evidence="1">
    <location>
        <begin position="6"/>
        <end position="24"/>
    </location>
</feature>
<dbReference type="Pfam" id="PF11337">
    <property type="entry name" value="DUF3139"/>
    <property type="match status" value="1"/>
</dbReference>
<gene>
    <name evidence="2" type="ORF">CNY62_12355</name>
</gene>
<evidence type="ECO:0000256" key="1">
    <source>
        <dbReference type="SAM" id="Phobius"/>
    </source>
</evidence>
<reference evidence="2 3" key="1">
    <citation type="submission" date="2017-09" db="EMBL/GenBank/DDBJ databases">
        <title>Complete Genome Sequences of Two Strains of the Meat Spoilage Bacterium Brochothrix thermosphacta Isolated from Ground Chicken.</title>
        <authorList>
            <person name="Paoli G.C."/>
            <person name="Wijey C."/>
            <person name="Chen C.-Y."/>
            <person name="Nguyen L."/>
            <person name="Yan X."/>
            <person name="Irwin P.L."/>
        </authorList>
    </citation>
    <scope>NUCLEOTIDE SEQUENCE [LARGE SCALE GENOMIC DNA]</scope>
    <source>
        <strain evidence="2 3">BI</strain>
    </source>
</reference>
<dbReference type="STRING" id="2756.BFR44_03765"/>
<proteinExistence type="predicted"/>
<dbReference type="OrthoDB" id="2367529at2"/>
<evidence type="ECO:0000313" key="2">
    <source>
        <dbReference type="EMBL" id="ATF27091.1"/>
    </source>
</evidence>
<dbReference type="AlphaFoldDB" id="A0A1D2KZA2"/>
<dbReference type="Proteomes" id="UP000243591">
    <property type="component" value="Chromosome"/>
</dbReference>
<name>A0A1D2KZA2_BROTH</name>
<dbReference type="InterPro" id="IPR021486">
    <property type="entry name" value="DUF3139"/>
</dbReference>
<organism evidence="2 3">
    <name type="scientific">Brochothrix thermosphacta</name>
    <name type="common">Microbacterium thermosphactum</name>
    <dbReference type="NCBI Taxonomy" id="2756"/>
    <lineage>
        <taxon>Bacteria</taxon>
        <taxon>Bacillati</taxon>
        <taxon>Bacillota</taxon>
        <taxon>Bacilli</taxon>
        <taxon>Bacillales</taxon>
        <taxon>Listeriaceae</taxon>
        <taxon>Brochothrix</taxon>
    </lineage>
</organism>
<dbReference type="KEGG" id="bths:CNY62_12355"/>
<evidence type="ECO:0000313" key="3">
    <source>
        <dbReference type="Proteomes" id="UP000243591"/>
    </source>
</evidence>